<dbReference type="InterPro" id="IPR005475">
    <property type="entry name" value="Transketolase-like_Pyr-bd"/>
</dbReference>
<dbReference type="Pfam" id="PF02779">
    <property type="entry name" value="Transket_pyr"/>
    <property type="match status" value="1"/>
</dbReference>
<keyword evidence="2" id="KW-0560">Oxidoreductase</keyword>
<name>A0A7R8WW00_9CRUS</name>
<evidence type="ECO:0000259" key="6">
    <source>
        <dbReference type="SMART" id="SM00861"/>
    </source>
</evidence>
<dbReference type="InterPro" id="IPR033248">
    <property type="entry name" value="Transketolase_C"/>
</dbReference>
<dbReference type="PANTHER" id="PTHR43257">
    <property type="entry name" value="PYRUVATE DEHYDROGENASE E1 COMPONENT BETA SUBUNIT"/>
    <property type="match status" value="1"/>
</dbReference>
<evidence type="ECO:0000313" key="7">
    <source>
        <dbReference type="EMBL" id="CAD7236233.1"/>
    </source>
</evidence>
<evidence type="ECO:0000256" key="2">
    <source>
        <dbReference type="ARBA" id="ARBA00023002"/>
    </source>
</evidence>
<evidence type="ECO:0000256" key="4">
    <source>
        <dbReference type="ARBA" id="ARBA00025211"/>
    </source>
</evidence>
<protein>
    <recommendedName>
        <fullName evidence="6">Transketolase-like pyrimidine-binding domain-containing protein</fullName>
    </recommendedName>
</protein>
<dbReference type="GO" id="GO:0004739">
    <property type="term" value="F:pyruvate dehydrogenase (acetyl-transferring) activity"/>
    <property type="evidence" value="ECO:0007669"/>
    <property type="project" value="UniProtKB-EC"/>
</dbReference>
<comment type="function">
    <text evidence="4">The pyruvate dehydrogenase complex catalyzes the overall conversion of pyruvate to acetyl-CoA and CO(2). It contains multiple copies of three enzymatic components: pyruvate dehydrogenase (E1), dihydrolipoamide acetyltransferase (E2) and lipoamide dehydrogenase (E3).</text>
</comment>
<dbReference type="PANTHER" id="PTHR43257:SF2">
    <property type="entry name" value="PYRUVATE DEHYDROGENASE E1 COMPONENT SUBUNIT BETA"/>
    <property type="match status" value="1"/>
</dbReference>
<dbReference type="InterPro" id="IPR029061">
    <property type="entry name" value="THDP-binding"/>
</dbReference>
<feature type="domain" description="Transketolase-like pyrimidine-binding" evidence="6">
    <location>
        <begin position="1"/>
        <end position="177"/>
    </location>
</feature>
<evidence type="ECO:0000256" key="3">
    <source>
        <dbReference type="ARBA" id="ARBA00023052"/>
    </source>
</evidence>
<dbReference type="SUPFAM" id="SSF52518">
    <property type="entry name" value="Thiamin diphosphate-binding fold (THDP-binding)"/>
    <property type="match status" value="1"/>
</dbReference>
<evidence type="ECO:0000256" key="1">
    <source>
        <dbReference type="ARBA" id="ARBA00001964"/>
    </source>
</evidence>
<evidence type="ECO:0000256" key="5">
    <source>
        <dbReference type="ARBA" id="ARBA00051231"/>
    </source>
</evidence>
<sequence length="233" mass="26044">MRFIDAISDAIDTAMTQYPNLILMGQDIAKYGGVFKVTDGMMDKYGKDRVRNTPLCEAAIVGVSQGLSINGYKSMMEFQFADFVTEGFNQISEVPMGYYNIPFGEASTIISGVDLTIVAYGQAVHWSIEALKNNPHISAELIDLRTLVPLDMKKIISSVKKTSKLLIVQEDNGFVSICSEIAAQVQKECFYELDAPIFRVSGLETPIPFSEKLEQNYMANSRLDECLLELYRF</sequence>
<dbReference type="SMART" id="SM00861">
    <property type="entry name" value="Transket_pyr"/>
    <property type="match status" value="1"/>
</dbReference>
<comment type="catalytic activity">
    <reaction evidence="5">
        <text>N(6)-[(R)-lipoyl]-L-lysyl-[protein] + pyruvate + H(+) = N(6)-[(R)-S(8)-acetyldihydrolipoyl]-L-lysyl-[protein] + CO2</text>
        <dbReference type="Rhea" id="RHEA:19189"/>
        <dbReference type="Rhea" id="RHEA-COMP:10474"/>
        <dbReference type="Rhea" id="RHEA-COMP:10478"/>
        <dbReference type="ChEBI" id="CHEBI:15361"/>
        <dbReference type="ChEBI" id="CHEBI:15378"/>
        <dbReference type="ChEBI" id="CHEBI:16526"/>
        <dbReference type="ChEBI" id="CHEBI:83099"/>
        <dbReference type="ChEBI" id="CHEBI:83111"/>
        <dbReference type="EC" id="1.2.4.1"/>
    </reaction>
</comment>
<dbReference type="OrthoDB" id="878at2759"/>
<accession>A0A7R8WW00</accession>
<reference evidence="7" key="1">
    <citation type="submission" date="2020-11" db="EMBL/GenBank/DDBJ databases">
        <authorList>
            <person name="Tran Van P."/>
        </authorList>
    </citation>
    <scope>NUCLEOTIDE SEQUENCE</scope>
</reference>
<organism evidence="7">
    <name type="scientific">Cyprideis torosa</name>
    <dbReference type="NCBI Taxonomy" id="163714"/>
    <lineage>
        <taxon>Eukaryota</taxon>
        <taxon>Metazoa</taxon>
        <taxon>Ecdysozoa</taxon>
        <taxon>Arthropoda</taxon>
        <taxon>Crustacea</taxon>
        <taxon>Oligostraca</taxon>
        <taxon>Ostracoda</taxon>
        <taxon>Podocopa</taxon>
        <taxon>Podocopida</taxon>
        <taxon>Cytherocopina</taxon>
        <taxon>Cytheroidea</taxon>
        <taxon>Cytherideidae</taxon>
        <taxon>Cyprideis</taxon>
    </lineage>
</organism>
<gene>
    <name evidence="7" type="ORF">CTOB1V02_LOCUS14048</name>
</gene>
<dbReference type="AlphaFoldDB" id="A0A7R8WW00"/>
<dbReference type="InterPro" id="IPR009014">
    <property type="entry name" value="Transketo_C/PFOR_II"/>
</dbReference>
<comment type="cofactor">
    <cofactor evidence="1">
        <name>thiamine diphosphate</name>
        <dbReference type="ChEBI" id="CHEBI:58937"/>
    </cofactor>
</comment>
<dbReference type="Gene3D" id="3.40.50.920">
    <property type="match status" value="1"/>
</dbReference>
<dbReference type="SUPFAM" id="SSF52922">
    <property type="entry name" value="TK C-terminal domain-like"/>
    <property type="match status" value="1"/>
</dbReference>
<dbReference type="EMBL" id="OB677445">
    <property type="protein sequence ID" value="CAD7236233.1"/>
    <property type="molecule type" value="Genomic_DNA"/>
</dbReference>
<dbReference type="Pfam" id="PF02780">
    <property type="entry name" value="Transketolase_C"/>
    <property type="match status" value="1"/>
</dbReference>
<keyword evidence="3" id="KW-0786">Thiamine pyrophosphate</keyword>
<dbReference type="Gene3D" id="3.40.50.970">
    <property type="match status" value="1"/>
</dbReference>
<proteinExistence type="predicted"/>